<keyword evidence="2" id="KW-1185">Reference proteome</keyword>
<organism evidence="1 2">
    <name type="scientific">Trichonephila clavata</name>
    <name type="common">Joro spider</name>
    <name type="synonym">Nephila clavata</name>
    <dbReference type="NCBI Taxonomy" id="2740835"/>
    <lineage>
        <taxon>Eukaryota</taxon>
        <taxon>Metazoa</taxon>
        <taxon>Ecdysozoa</taxon>
        <taxon>Arthropoda</taxon>
        <taxon>Chelicerata</taxon>
        <taxon>Arachnida</taxon>
        <taxon>Araneae</taxon>
        <taxon>Araneomorphae</taxon>
        <taxon>Entelegynae</taxon>
        <taxon>Araneoidea</taxon>
        <taxon>Nephilidae</taxon>
        <taxon>Trichonephila</taxon>
    </lineage>
</organism>
<protein>
    <submittedName>
        <fullName evidence="1">Uncharacterized protein</fullName>
    </submittedName>
</protein>
<gene>
    <name evidence="1" type="ORF">TNCT_563071</name>
</gene>
<feature type="non-terminal residue" evidence="1">
    <location>
        <position position="1"/>
    </location>
</feature>
<sequence>PLSRLILFGQWKGPLRGRVCGGRVACVAGDGFEVRSAESVSEVEGLGSGWLGGADSFISRNHTWLRPWTMRGSTLWVFPRCLALKNPPAVPFGTLEKCGNSGPGGTSMELVGIRVTKTRMTTKRNIVLPPHMETKLSPLAPSNTLS</sequence>
<evidence type="ECO:0000313" key="2">
    <source>
        <dbReference type="Proteomes" id="UP000887116"/>
    </source>
</evidence>
<dbReference type="AlphaFoldDB" id="A0A8X6IYG1"/>
<name>A0A8X6IYG1_TRICU</name>
<evidence type="ECO:0000313" key="1">
    <source>
        <dbReference type="EMBL" id="GFQ85275.1"/>
    </source>
</evidence>
<dbReference type="EMBL" id="BMAO01032867">
    <property type="protein sequence ID" value="GFQ85275.1"/>
    <property type="molecule type" value="Genomic_DNA"/>
</dbReference>
<dbReference type="Proteomes" id="UP000887116">
    <property type="component" value="Unassembled WGS sequence"/>
</dbReference>
<accession>A0A8X6IYG1</accession>
<comment type="caution">
    <text evidence="1">The sequence shown here is derived from an EMBL/GenBank/DDBJ whole genome shotgun (WGS) entry which is preliminary data.</text>
</comment>
<reference evidence="1" key="1">
    <citation type="submission" date="2020-07" db="EMBL/GenBank/DDBJ databases">
        <title>Multicomponent nature underlies the extraordinary mechanical properties of spider dragline silk.</title>
        <authorList>
            <person name="Kono N."/>
            <person name="Nakamura H."/>
            <person name="Mori M."/>
            <person name="Yoshida Y."/>
            <person name="Ohtoshi R."/>
            <person name="Malay A.D."/>
            <person name="Moran D.A.P."/>
            <person name="Tomita M."/>
            <person name="Numata K."/>
            <person name="Arakawa K."/>
        </authorList>
    </citation>
    <scope>NUCLEOTIDE SEQUENCE</scope>
</reference>
<proteinExistence type="predicted"/>